<keyword evidence="2" id="KW-1185">Reference proteome</keyword>
<sequence>MGSVPVELVVLAGTELFNGTSAEAEHGAEHGLRIAEASVGWRQELP</sequence>
<accession>A0A024H6B4</accession>
<evidence type="ECO:0000313" key="2">
    <source>
        <dbReference type="Proteomes" id="UP000035722"/>
    </source>
</evidence>
<name>A0A024H6B4_9MICC</name>
<comment type="caution">
    <text evidence="1">The sequence shown here is derived from an EMBL/GenBank/DDBJ whole genome shotgun (WGS) entry which is preliminary data.</text>
</comment>
<gene>
    <name evidence="1" type="ORF">ARTSIC4J27_3289</name>
</gene>
<evidence type="ECO:0000313" key="1">
    <source>
        <dbReference type="EMBL" id="CCQ47309.1"/>
    </source>
</evidence>
<reference evidence="2" key="1">
    <citation type="journal article" date="2014" name="Genome Announc.">
        <title>Genome Sequence of Arthrobacter siccitolerans 4J27, a Xeroprotectant-Producing Desiccation-Tolerant Microorganism.</title>
        <authorList>
            <person name="Manzanera M."/>
            <person name="Santa-Cruz-Calvo L."/>
            <person name="Vilchez J.I."/>
            <person name="Garcia-Fontana C."/>
            <person name="Silva-Castro G.A."/>
            <person name="Calvo C."/>
            <person name="Gonzalez-Lopez J."/>
        </authorList>
    </citation>
    <scope>NUCLEOTIDE SEQUENCE [LARGE SCALE GENOMIC DNA]</scope>
    <source>
        <strain evidence="2">4J27</strain>
    </source>
</reference>
<organism evidence="1 2">
    <name type="scientific">Pseudarthrobacter siccitolerans</name>
    <dbReference type="NCBI Taxonomy" id="861266"/>
    <lineage>
        <taxon>Bacteria</taxon>
        <taxon>Bacillati</taxon>
        <taxon>Actinomycetota</taxon>
        <taxon>Actinomycetes</taxon>
        <taxon>Micrococcales</taxon>
        <taxon>Micrococcaceae</taxon>
        <taxon>Pseudarthrobacter</taxon>
    </lineage>
</organism>
<dbReference type="AlphaFoldDB" id="A0A024H6B4"/>
<protein>
    <submittedName>
        <fullName evidence="1">Uncharacterized protein</fullName>
    </submittedName>
</protein>
<dbReference type="STRING" id="861266.ARTSIC4J27_3289"/>
<dbReference type="EMBL" id="CAQI01000048">
    <property type="protein sequence ID" value="CCQ47309.1"/>
    <property type="molecule type" value="Genomic_DNA"/>
</dbReference>
<proteinExistence type="predicted"/>
<dbReference type="Proteomes" id="UP000035722">
    <property type="component" value="Unassembled WGS sequence"/>
</dbReference>